<dbReference type="InterPro" id="IPR027417">
    <property type="entry name" value="P-loop_NTPase"/>
</dbReference>
<reference evidence="2" key="1">
    <citation type="submission" date="2016-10" db="EMBL/GenBank/DDBJ databases">
        <title>Sequence of Gallionella enrichment culture.</title>
        <authorList>
            <person name="Poehlein A."/>
            <person name="Muehling M."/>
            <person name="Daniel R."/>
        </authorList>
    </citation>
    <scope>NUCLEOTIDE SEQUENCE</scope>
</reference>
<dbReference type="SUPFAM" id="SSF52540">
    <property type="entry name" value="P-loop containing nucleoside triphosphate hydrolases"/>
    <property type="match status" value="1"/>
</dbReference>
<dbReference type="InterPro" id="IPR027065">
    <property type="entry name" value="Lon_Prtase"/>
</dbReference>
<dbReference type="InterPro" id="IPR003593">
    <property type="entry name" value="AAA+_ATPase"/>
</dbReference>
<feature type="domain" description="AAA+ ATPase" evidence="1">
    <location>
        <begin position="88"/>
        <end position="235"/>
    </location>
</feature>
<dbReference type="GO" id="GO:0051131">
    <property type="term" value="P:chaperone-mediated protein complex assembly"/>
    <property type="evidence" value="ECO:0007669"/>
    <property type="project" value="TreeGrafter"/>
</dbReference>
<keyword evidence="2" id="KW-0645">Protease</keyword>
<dbReference type="SMART" id="SM00382">
    <property type="entry name" value="AAA"/>
    <property type="match status" value="1"/>
</dbReference>
<keyword evidence="2" id="KW-0378">Hydrolase</keyword>
<accession>A0A1J5QZM7</accession>
<sequence length="319" mass="35166">MFAVAAYKSVYAVEDVERKLKGLQPEAHDQLRHTYAQMIEAGGLRLAIKPAELPDMGALHQELPNFEEPLEDIRRSVALAADSRDAIEITPMLLLGEPGIGKTHFARRVAELLGTSWALAPMNALTAGWILSGSSSQWKGARPGKVFETLVQGEFANPVVVIDEIDKAASAAQYDPLGALYSLLEFDTARHFTDEFAEIPIDCSAVVWVATANDASGIPEPILNRLNVYEIEPPDEAGLRAIAARLYSTIRDGHDWGAEFPACLDDDVLDFLAQFKPRELRRLITGAFGAAKLDGRRTLRRQDFIPHISKRHARIGFVQ</sequence>
<dbReference type="GO" id="GO:0003697">
    <property type="term" value="F:single-stranded DNA binding"/>
    <property type="evidence" value="ECO:0007669"/>
    <property type="project" value="TreeGrafter"/>
</dbReference>
<dbReference type="Pfam" id="PF00004">
    <property type="entry name" value="AAA"/>
    <property type="match status" value="1"/>
</dbReference>
<name>A0A1J5QZM7_9ZZZZ</name>
<dbReference type="Gene3D" id="3.40.50.300">
    <property type="entry name" value="P-loop containing nucleotide triphosphate hydrolases"/>
    <property type="match status" value="1"/>
</dbReference>
<dbReference type="PANTHER" id="PTHR43718">
    <property type="entry name" value="LON PROTEASE"/>
    <property type="match status" value="1"/>
</dbReference>
<evidence type="ECO:0000313" key="2">
    <source>
        <dbReference type="EMBL" id="OIQ89182.1"/>
    </source>
</evidence>
<dbReference type="GO" id="GO:0006515">
    <property type="term" value="P:protein quality control for misfolded or incompletely synthesized proteins"/>
    <property type="evidence" value="ECO:0007669"/>
    <property type="project" value="TreeGrafter"/>
</dbReference>
<evidence type="ECO:0000259" key="1">
    <source>
        <dbReference type="SMART" id="SM00382"/>
    </source>
</evidence>
<dbReference type="GO" id="GO:0005524">
    <property type="term" value="F:ATP binding"/>
    <property type="evidence" value="ECO:0007669"/>
    <property type="project" value="InterPro"/>
</dbReference>
<dbReference type="PANTHER" id="PTHR43718:SF2">
    <property type="entry name" value="LON PROTEASE HOMOLOG, MITOCHONDRIAL"/>
    <property type="match status" value="1"/>
</dbReference>
<dbReference type="GO" id="GO:0016887">
    <property type="term" value="F:ATP hydrolysis activity"/>
    <property type="evidence" value="ECO:0007669"/>
    <property type="project" value="InterPro"/>
</dbReference>
<protein>
    <submittedName>
        <fullName evidence="2">Lon protease</fullName>
        <ecNumber evidence="2">3.4.21.53</ecNumber>
    </submittedName>
</protein>
<dbReference type="AlphaFoldDB" id="A0A1J5QZM7"/>
<dbReference type="GO" id="GO:0004176">
    <property type="term" value="F:ATP-dependent peptidase activity"/>
    <property type="evidence" value="ECO:0007669"/>
    <property type="project" value="InterPro"/>
</dbReference>
<organism evidence="2">
    <name type="scientific">mine drainage metagenome</name>
    <dbReference type="NCBI Taxonomy" id="410659"/>
    <lineage>
        <taxon>unclassified sequences</taxon>
        <taxon>metagenomes</taxon>
        <taxon>ecological metagenomes</taxon>
    </lineage>
</organism>
<proteinExistence type="predicted"/>
<dbReference type="InterPro" id="IPR003959">
    <property type="entry name" value="ATPase_AAA_core"/>
</dbReference>
<dbReference type="GO" id="GO:0004252">
    <property type="term" value="F:serine-type endopeptidase activity"/>
    <property type="evidence" value="ECO:0007669"/>
    <property type="project" value="UniProtKB-EC"/>
</dbReference>
<dbReference type="GO" id="GO:0005759">
    <property type="term" value="C:mitochondrial matrix"/>
    <property type="evidence" value="ECO:0007669"/>
    <property type="project" value="TreeGrafter"/>
</dbReference>
<dbReference type="GO" id="GO:0007005">
    <property type="term" value="P:mitochondrion organization"/>
    <property type="evidence" value="ECO:0007669"/>
    <property type="project" value="TreeGrafter"/>
</dbReference>
<comment type="caution">
    <text evidence="2">The sequence shown here is derived from an EMBL/GenBank/DDBJ whole genome shotgun (WGS) entry which is preliminary data.</text>
</comment>
<gene>
    <name evidence="2" type="primary">lon_16</name>
    <name evidence="2" type="ORF">GALL_289230</name>
</gene>
<dbReference type="EC" id="3.4.21.53" evidence="2"/>
<dbReference type="EMBL" id="MLJW01000340">
    <property type="protein sequence ID" value="OIQ89182.1"/>
    <property type="molecule type" value="Genomic_DNA"/>
</dbReference>